<keyword evidence="1" id="KW-1133">Transmembrane helix</keyword>
<name>A0A7W7Z230_9BRAD</name>
<dbReference type="Proteomes" id="UP000542353">
    <property type="component" value="Unassembled WGS sequence"/>
</dbReference>
<proteinExistence type="predicted"/>
<evidence type="ECO:0000313" key="3">
    <source>
        <dbReference type="Proteomes" id="UP000542353"/>
    </source>
</evidence>
<protein>
    <submittedName>
        <fullName evidence="2">Putative effector of murein hydrolase</fullName>
    </submittedName>
</protein>
<evidence type="ECO:0000256" key="1">
    <source>
        <dbReference type="SAM" id="Phobius"/>
    </source>
</evidence>
<dbReference type="AlphaFoldDB" id="A0A7W7Z230"/>
<dbReference type="GO" id="GO:0016787">
    <property type="term" value="F:hydrolase activity"/>
    <property type="evidence" value="ECO:0007669"/>
    <property type="project" value="UniProtKB-KW"/>
</dbReference>
<keyword evidence="1" id="KW-0812">Transmembrane</keyword>
<keyword evidence="1" id="KW-0472">Membrane</keyword>
<gene>
    <name evidence="2" type="ORF">HNR60_001229</name>
</gene>
<dbReference type="EMBL" id="JACHIH010000004">
    <property type="protein sequence ID" value="MBB5046484.1"/>
    <property type="molecule type" value="Genomic_DNA"/>
</dbReference>
<sequence>MPSKPYKRKEQYILRQLAGQFAFGAALGAAFALVLLFKNMFGLHGMIENSVAPRTLEAWFVVGVSVHLGLGAAVTAFLMLAADDE</sequence>
<keyword evidence="2" id="KW-0378">Hydrolase</keyword>
<reference evidence="2 3" key="1">
    <citation type="submission" date="2020-08" db="EMBL/GenBank/DDBJ databases">
        <title>Genomic Encyclopedia of Type Strains, Phase IV (KMG-IV): sequencing the most valuable type-strain genomes for metagenomic binning, comparative biology and taxonomic classification.</title>
        <authorList>
            <person name="Goeker M."/>
        </authorList>
    </citation>
    <scope>NUCLEOTIDE SEQUENCE [LARGE SCALE GENOMIC DNA]</scope>
    <source>
        <strain evidence="2 3">DSM 12706</strain>
    </source>
</reference>
<keyword evidence="3" id="KW-1185">Reference proteome</keyword>
<comment type="caution">
    <text evidence="2">The sequence shown here is derived from an EMBL/GenBank/DDBJ whole genome shotgun (WGS) entry which is preliminary data.</text>
</comment>
<feature type="transmembrane region" description="Helical" evidence="1">
    <location>
        <begin position="58"/>
        <end position="82"/>
    </location>
</feature>
<organism evidence="2 3">
    <name type="scientific">Rhodopseudomonas rhenobacensis</name>
    <dbReference type="NCBI Taxonomy" id="87461"/>
    <lineage>
        <taxon>Bacteria</taxon>
        <taxon>Pseudomonadati</taxon>
        <taxon>Pseudomonadota</taxon>
        <taxon>Alphaproteobacteria</taxon>
        <taxon>Hyphomicrobiales</taxon>
        <taxon>Nitrobacteraceae</taxon>
        <taxon>Rhodopseudomonas</taxon>
    </lineage>
</organism>
<accession>A0A7W7Z230</accession>
<dbReference type="RefSeq" id="WP_184255386.1">
    <property type="nucleotide sequence ID" value="NZ_JACHIH010000004.1"/>
</dbReference>
<feature type="transmembrane region" description="Helical" evidence="1">
    <location>
        <begin position="21"/>
        <end position="38"/>
    </location>
</feature>
<evidence type="ECO:0000313" key="2">
    <source>
        <dbReference type="EMBL" id="MBB5046484.1"/>
    </source>
</evidence>